<dbReference type="GO" id="GO:0050660">
    <property type="term" value="F:flavin adenine dinucleotide binding"/>
    <property type="evidence" value="ECO:0007669"/>
    <property type="project" value="InterPro"/>
</dbReference>
<name>A0AAE0LGU3_9CHLO</name>
<sequence length="185" mass="19728">MATFISRAVSRSLTTSLLARTARGEGAQRSALAGKSSLRVPFIRKKLLGSARRTCSSASSSTTEYDVVVLGGGVIGAATADSIASRGVSCLLVEQFEPGHERGSSHGDGRIFRFAYEEQIYVQLMKHALEGWQQLENDTGAGHCESDTAALTEPTIRAQRAIPYLYTLFRTPGVPEGAAGDAFDT</sequence>
<feature type="domain" description="FAD dependent oxidoreductase" evidence="6">
    <location>
        <begin position="66"/>
        <end position="141"/>
    </location>
</feature>
<evidence type="ECO:0000256" key="2">
    <source>
        <dbReference type="ARBA" id="ARBA00010989"/>
    </source>
</evidence>
<comment type="caution">
    <text evidence="7">The sequence shown here is derived from an EMBL/GenBank/DDBJ whole genome shotgun (WGS) entry which is preliminary data.</text>
</comment>
<evidence type="ECO:0000256" key="1">
    <source>
        <dbReference type="ARBA" id="ARBA00001974"/>
    </source>
</evidence>
<protein>
    <recommendedName>
        <fullName evidence="6">FAD dependent oxidoreductase domain-containing protein</fullName>
    </recommendedName>
</protein>
<dbReference type="InterPro" id="IPR045170">
    <property type="entry name" value="MTOX"/>
</dbReference>
<dbReference type="Proteomes" id="UP001190700">
    <property type="component" value="Unassembled WGS sequence"/>
</dbReference>
<evidence type="ECO:0000256" key="3">
    <source>
        <dbReference type="ARBA" id="ARBA00022630"/>
    </source>
</evidence>
<reference evidence="7 8" key="1">
    <citation type="journal article" date="2015" name="Genome Biol. Evol.">
        <title>Comparative Genomics of a Bacterivorous Green Alga Reveals Evolutionary Causalities and Consequences of Phago-Mixotrophic Mode of Nutrition.</title>
        <authorList>
            <person name="Burns J.A."/>
            <person name="Paasch A."/>
            <person name="Narechania A."/>
            <person name="Kim E."/>
        </authorList>
    </citation>
    <scope>NUCLEOTIDE SEQUENCE [LARGE SCALE GENOMIC DNA]</scope>
    <source>
        <strain evidence="7 8">PLY_AMNH</strain>
    </source>
</reference>
<evidence type="ECO:0000313" key="8">
    <source>
        <dbReference type="Proteomes" id="UP001190700"/>
    </source>
</evidence>
<proteinExistence type="inferred from homology"/>
<dbReference type="Gene3D" id="3.50.50.60">
    <property type="entry name" value="FAD/NAD(P)-binding domain"/>
    <property type="match status" value="1"/>
</dbReference>
<keyword evidence="5" id="KW-0560">Oxidoreductase</keyword>
<keyword evidence="3" id="KW-0285">Flavoprotein</keyword>
<keyword evidence="4" id="KW-0274">FAD</keyword>
<organism evidence="7 8">
    <name type="scientific">Cymbomonas tetramitiformis</name>
    <dbReference type="NCBI Taxonomy" id="36881"/>
    <lineage>
        <taxon>Eukaryota</taxon>
        <taxon>Viridiplantae</taxon>
        <taxon>Chlorophyta</taxon>
        <taxon>Pyramimonadophyceae</taxon>
        <taxon>Pyramimonadales</taxon>
        <taxon>Pyramimonadaceae</taxon>
        <taxon>Cymbomonas</taxon>
    </lineage>
</organism>
<gene>
    <name evidence="7" type="ORF">CYMTET_8091</name>
</gene>
<dbReference type="GO" id="GO:0008115">
    <property type="term" value="F:sarcosine oxidase activity"/>
    <property type="evidence" value="ECO:0007669"/>
    <property type="project" value="TreeGrafter"/>
</dbReference>
<evidence type="ECO:0000256" key="4">
    <source>
        <dbReference type="ARBA" id="ARBA00022827"/>
    </source>
</evidence>
<dbReference type="Pfam" id="PF01266">
    <property type="entry name" value="DAO"/>
    <property type="match status" value="1"/>
</dbReference>
<evidence type="ECO:0000313" key="7">
    <source>
        <dbReference type="EMBL" id="KAK3284255.1"/>
    </source>
</evidence>
<dbReference type="SUPFAM" id="SSF51905">
    <property type="entry name" value="FAD/NAD(P)-binding domain"/>
    <property type="match status" value="1"/>
</dbReference>
<dbReference type="EMBL" id="LGRX02002397">
    <property type="protein sequence ID" value="KAK3284255.1"/>
    <property type="molecule type" value="Genomic_DNA"/>
</dbReference>
<comment type="cofactor">
    <cofactor evidence="1">
        <name>FAD</name>
        <dbReference type="ChEBI" id="CHEBI:57692"/>
    </cofactor>
</comment>
<accession>A0AAE0LGU3</accession>
<dbReference type="PANTHER" id="PTHR10961:SF7">
    <property type="entry name" value="FAD DEPENDENT OXIDOREDUCTASE DOMAIN-CONTAINING PROTEIN"/>
    <property type="match status" value="1"/>
</dbReference>
<dbReference type="AlphaFoldDB" id="A0AAE0LGU3"/>
<evidence type="ECO:0000256" key="5">
    <source>
        <dbReference type="ARBA" id="ARBA00023002"/>
    </source>
</evidence>
<dbReference type="InterPro" id="IPR006076">
    <property type="entry name" value="FAD-dep_OxRdtase"/>
</dbReference>
<dbReference type="InterPro" id="IPR036188">
    <property type="entry name" value="FAD/NAD-bd_sf"/>
</dbReference>
<comment type="similarity">
    <text evidence="2">Belongs to the MSOX/MTOX family.</text>
</comment>
<keyword evidence="8" id="KW-1185">Reference proteome</keyword>
<dbReference type="PANTHER" id="PTHR10961">
    <property type="entry name" value="PEROXISOMAL SARCOSINE OXIDASE"/>
    <property type="match status" value="1"/>
</dbReference>
<evidence type="ECO:0000259" key="6">
    <source>
        <dbReference type="Pfam" id="PF01266"/>
    </source>
</evidence>